<dbReference type="STRING" id="669874.A0A1E4TSE6"/>
<evidence type="ECO:0000313" key="20">
    <source>
        <dbReference type="EMBL" id="ODV94681.1"/>
    </source>
</evidence>
<evidence type="ECO:0000256" key="5">
    <source>
        <dbReference type="ARBA" id="ARBA00005458"/>
    </source>
</evidence>
<name>A0A1E4TSE6_PACTA</name>
<accession>A0A1E4TSE6</accession>
<dbReference type="Proteomes" id="UP000094236">
    <property type="component" value="Unassembled WGS sequence"/>
</dbReference>
<keyword evidence="10" id="KW-0548">Nucleotidyltransferase</keyword>
<comment type="pathway">
    <text evidence="4">Lipid metabolism.</text>
</comment>
<protein>
    <recommendedName>
        <fullName evidence="7">Phosphatidate cytidylyltransferase, mitochondrial</fullName>
        <ecNumber evidence="6">2.7.7.41</ecNumber>
    </recommendedName>
    <alternativeName>
        <fullName evidence="18">CDP-diacylglycerol synthase</fullName>
    </alternativeName>
</protein>
<gene>
    <name evidence="20" type="ORF">PACTADRAFT_50543</name>
</gene>
<dbReference type="AlphaFoldDB" id="A0A1E4TSE6"/>
<dbReference type="GO" id="GO:0004605">
    <property type="term" value="F:phosphatidate cytidylyltransferase activity"/>
    <property type="evidence" value="ECO:0007669"/>
    <property type="project" value="UniProtKB-EC"/>
</dbReference>
<keyword evidence="14" id="KW-0496">Mitochondrion</keyword>
<dbReference type="PANTHER" id="PTHR13619">
    <property type="entry name" value="PHOSPHATIDATE CYTIDYLYLTRANSFERASE, MITOCHONDRIAL"/>
    <property type="match status" value="1"/>
</dbReference>
<keyword evidence="9" id="KW-0808">Transferase</keyword>
<dbReference type="GO" id="GO:0032049">
    <property type="term" value="P:cardiolipin biosynthetic process"/>
    <property type="evidence" value="ECO:0007669"/>
    <property type="project" value="InterPro"/>
</dbReference>
<keyword evidence="13" id="KW-0443">Lipid metabolism</keyword>
<keyword evidence="16" id="KW-0594">Phospholipid biosynthesis</keyword>
<evidence type="ECO:0000256" key="11">
    <source>
        <dbReference type="ARBA" id="ARBA00022792"/>
    </source>
</evidence>
<evidence type="ECO:0000256" key="19">
    <source>
        <dbReference type="SAM" id="MobiDB-lite"/>
    </source>
</evidence>
<evidence type="ECO:0000256" key="6">
    <source>
        <dbReference type="ARBA" id="ARBA00012487"/>
    </source>
</evidence>
<comment type="subcellular location">
    <subcellularLocation>
        <location evidence="2">Mitochondrion inner membrane</location>
        <topology evidence="2">Peripheral membrane protein</topology>
        <orientation evidence="2">Matrix side</orientation>
    </subcellularLocation>
</comment>
<dbReference type="Pfam" id="PF09139">
    <property type="entry name" value="Tam41_Mmp37"/>
    <property type="match status" value="1"/>
</dbReference>
<evidence type="ECO:0000256" key="14">
    <source>
        <dbReference type="ARBA" id="ARBA00023128"/>
    </source>
</evidence>
<evidence type="ECO:0000256" key="9">
    <source>
        <dbReference type="ARBA" id="ARBA00022679"/>
    </source>
</evidence>
<dbReference type="EC" id="2.7.7.41" evidence="6"/>
<comment type="pathway">
    <text evidence="3">Phospholipid metabolism; CDP-diacylglycerol biosynthesis; CDP-diacylglycerol from sn-glycerol 3-phosphate: step 3/3.</text>
</comment>
<dbReference type="PANTHER" id="PTHR13619:SF0">
    <property type="entry name" value="PHOSPHATIDATE CYTIDYLYLTRANSFERASE, MITOCHONDRIAL"/>
    <property type="match status" value="1"/>
</dbReference>
<keyword evidence="8" id="KW-0444">Lipid biosynthesis</keyword>
<dbReference type="EMBL" id="KV454015">
    <property type="protein sequence ID" value="ODV94681.1"/>
    <property type="molecule type" value="Genomic_DNA"/>
</dbReference>
<evidence type="ECO:0000256" key="4">
    <source>
        <dbReference type="ARBA" id="ARBA00005189"/>
    </source>
</evidence>
<dbReference type="GO" id="GO:0005743">
    <property type="term" value="C:mitochondrial inner membrane"/>
    <property type="evidence" value="ECO:0007669"/>
    <property type="project" value="UniProtKB-SubCell"/>
</dbReference>
<evidence type="ECO:0000256" key="13">
    <source>
        <dbReference type="ARBA" id="ARBA00023098"/>
    </source>
</evidence>
<keyword evidence="12" id="KW-0460">Magnesium</keyword>
<evidence type="ECO:0000256" key="1">
    <source>
        <dbReference type="ARBA" id="ARBA00001946"/>
    </source>
</evidence>
<evidence type="ECO:0000256" key="16">
    <source>
        <dbReference type="ARBA" id="ARBA00023209"/>
    </source>
</evidence>
<reference evidence="21" key="1">
    <citation type="submission" date="2016-05" db="EMBL/GenBank/DDBJ databases">
        <title>Comparative genomics of biotechnologically important yeasts.</title>
        <authorList>
            <consortium name="DOE Joint Genome Institute"/>
            <person name="Riley R."/>
            <person name="Haridas S."/>
            <person name="Wolfe K.H."/>
            <person name="Lopes M.R."/>
            <person name="Hittinger C.T."/>
            <person name="Goker M."/>
            <person name="Salamov A."/>
            <person name="Wisecaver J."/>
            <person name="Long T.M."/>
            <person name="Aerts A.L."/>
            <person name="Barry K."/>
            <person name="Choi C."/>
            <person name="Clum A."/>
            <person name="Coughlan A.Y."/>
            <person name="Deshpande S."/>
            <person name="Douglass A.P."/>
            <person name="Hanson S.J."/>
            <person name="Klenk H.-P."/>
            <person name="Labutti K."/>
            <person name="Lapidus A."/>
            <person name="Lindquist E."/>
            <person name="Lipzen A."/>
            <person name="Meier-Kolthoff J.P."/>
            <person name="Ohm R.A."/>
            <person name="Otillar R.P."/>
            <person name="Pangilinan J."/>
            <person name="Peng Y."/>
            <person name="Rokas A."/>
            <person name="Rosa C.A."/>
            <person name="Scheuner C."/>
            <person name="Sibirny A.A."/>
            <person name="Slot J.C."/>
            <person name="Stielow J.B."/>
            <person name="Sun H."/>
            <person name="Kurtzman C.P."/>
            <person name="Blackwell M."/>
            <person name="Grigoriev I.V."/>
            <person name="Jeffries T.W."/>
        </authorList>
    </citation>
    <scope>NUCLEOTIDE SEQUENCE [LARGE SCALE GENOMIC DNA]</scope>
    <source>
        <strain evidence="21">NRRL Y-2460</strain>
    </source>
</reference>
<feature type="region of interest" description="Disordered" evidence="19">
    <location>
        <begin position="89"/>
        <end position="121"/>
    </location>
</feature>
<keyword evidence="11" id="KW-0999">Mitochondrion inner membrane</keyword>
<proteinExistence type="inferred from homology"/>
<keyword evidence="15" id="KW-0472">Membrane</keyword>
<evidence type="ECO:0000256" key="8">
    <source>
        <dbReference type="ARBA" id="ARBA00022516"/>
    </source>
</evidence>
<evidence type="ECO:0000256" key="12">
    <source>
        <dbReference type="ARBA" id="ARBA00022842"/>
    </source>
</evidence>
<dbReference type="UniPathway" id="UPA00557">
    <property type="reaction ID" value="UER00614"/>
</dbReference>
<sequence>MLSVKRSSLSKCLVSRTVVIRYQSSCSGGNKGQAGRMGQAGQAAASAAAAGSASSGGHSSGAFLARRSPPLDELDPIILDRIFHKNKAQSGYTRPLQNGGNGDGNNNSNNSNNSSNNKNNDLSVIDENLKHFKSNIPVNFHYYLRNLNNLNTFKQLPYKFGENQIIENGKQDYLKSILWEFDAPIRYSFGYGSGVFDQGIKSDKKPQIDLIFAVTFPDHWHSLNLHQFPNHYSGLRWLGYSAIAKVQKYGAGVYFNPYVKMGPDNTQLVKYGVSSVDNLMSDLINWDTFYLSGRLHKPVAIIRNSPNIALLNQFNLINAIKLSLLLLNEKKISEYQLYEMISCLSFKGDPRMSIGAENPNKVKNIVDNNLNSFRHMYLPLLETYFANQVIINKRNDKVVENLQIDVSNETKSQYIVELPFNFRRKLYQIYSKKYNNFFAKDLIAQNVVNNPTLISKEDFEKSKNLSYKDLSSIDNLDTNVVAKKDYEYLPTNLKANSEFIQNISKDDNLINNLTVVLKDIIYKPALTQSFKGLLTAGFSKSFDYAIHKRTKYNDGLK</sequence>
<evidence type="ECO:0000256" key="15">
    <source>
        <dbReference type="ARBA" id="ARBA00023136"/>
    </source>
</evidence>
<evidence type="ECO:0000256" key="10">
    <source>
        <dbReference type="ARBA" id="ARBA00022695"/>
    </source>
</evidence>
<evidence type="ECO:0000313" key="21">
    <source>
        <dbReference type="Proteomes" id="UP000094236"/>
    </source>
</evidence>
<keyword evidence="17" id="KW-1208">Phospholipid metabolism</keyword>
<keyword evidence="21" id="KW-1185">Reference proteome</keyword>
<comment type="similarity">
    <text evidence="5">Belongs to the TAM41 family.</text>
</comment>
<comment type="cofactor">
    <cofactor evidence="1">
        <name>Mg(2+)</name>
        <dbReference type="ChEBI" id="CHEBI:18420"/>
    </cofactor>
</comment>
<dbReference type="OrthoDB" id="341477at2759"/>
<dbReference type="InterPro" id="IPR015222">
    <property type="entry name" value="Tam41"/>
</dbReference>
<evidence type="ECO:0000256" key="2">
    <source>
        <dbReference type="ARBA" id="ARBA00004443"/>
    </source>
</evidence>
<evidence type="ECO:0000256" key="7">
    <source>
        <dbReference type="ARBA" id="ARBA00018337"/>
    </source>
</evidence>
<feature type="compositionally biased region" description="Low complexity" evidence="19">
    <location>
        <begin position="104"/>
        <end position="120"/>
    </location>
</feature>
<evidence type="ECO:0000256" key="17">
    <source>
        <dbReference type="ARBA" id="ARBA00023264"/>
    </source>
</evidence>
<evidence type="ECO:0000256" key="3">
    <source>
        <dbReference type="ARBA" id="ARBA00005119"/>
    </source>
</evidence>
<organism evidence="20 21">
    <name type="scientific">Pachysolen tannophilus NRRL Y-2460</name>
    <dbReference type="NCBI Taxonomy" id="669874"/>
    <lineage>
        <taxon>Eukaryota</taxon>
        <taxon>Fungi</taxon>
        <taxon>Dikarya</taxon>
        <taxon>Ascomycota</taxon>
        <taxon>Saccharomycotina</taxon>
        <taxon>Pichiomycetes</taxon>
        <taxon>Pachysolenaceae</taxon>
        <taxon>Pachysolen</taxon>
    </lineage>
</organism>
<dbReference type="GO" id="GO:0016024">
    <property type="term" value="P:CDP-diacylglycerol biosynthetic process"/>
    <property type="evidence" value="ECO:0007669"/>
    <property type="project" value="UniProtKB-UniPathway"/>
</dbReference>
<evidence type="ECO:0000256" key="18">
    <source>
        <dbReference type="ARBA" id="ARBA00029893"/>
    </source>
</evidence>